<evidence type="ECO:0000256" key="6">
    <source>
        <dbReference type="ARBA" id="ARBA00022868"/>
    </source>
</evidence>
<evidence type="ECO:0000256" key="11">
    <source>
        <dbReference type="ARBA" id="ARBA00023303"/>
    </source>
</evidence>
<keyword evidence="6" id="KW-0303">Gap junction</keyword>
<dbReference type="PANTHER" id="PTHR11893">
    <property type="entry name" value="INNEXIN"/>
    <property type="match status" value="1"/>
</dbReference>
<reference evidence="13" key="1">
    <citation type="submission" date="2023-06" db="EMBL/GenBank/DDBJ databases">
        <title>Genomic analysis of the entomopathogenic nematode Steinernema hermaphroditum.</title>
        <authorList>
            <person name="Schwarz E.M."/>
            <person name="Heppert J.K."/>
            <person name="Baniya A."/>
            <person name="Schwartz H.T."/>
            <person name="Tan C.-H."/>
            <person name="Antoshechkin I."/>
            <person name="Sternberg P.W."/>
            <person name="Goodrich-Blair H."/>
            <person name="Dillman A.R."/>
        </authorList>
    </citation>
    <scope>NUCLEOTIDE SEQUENCE</scope>
    <source>
        <strain evidence="13">PS9179</strain>
        <tissue evidence="13">Whole animal</tissue>
    </source>
</reference>
<dbReference type="GO" id="GO:0005921">
    <property type="term" value="C:gap junction"/>
    <property type="evidence" value="ECO:0007669"/>
    <property type="project" value="UniProtKB-SubCell"/>
</dbReference>
<dbReference type="Pfam" id="PF00876">
    <property type="entry name" value="Innexin"/>
    <property type="match status" value="1"/>
</dbReference>
<feature type="transmembrane region" description="Helical" evidence="12">
    <location>
        <begin position="281"/>
        <end position="301"/>
    </location>
</feature>
<feature type="transmembrane region" description="Helical" evidence="12">
    <location>
        <begin position="100"/>
        <end position="119"/>
    </location>
</feature>
<dbReference type="PROSITE" id="PS51013">
    <property type="entry name" value="PANNEXIN"/>
    <property type="match status" value="1"/>
</dbReference>
<keyword evidence="5 12" id="KW-0812">Transmembrane</keyword>
<dbReference type="GO" id="GO:0005243">
    <property type="term" value="F:gap junction channel activity"/>
    <property type="evidence" value="ECO:0007669"/>
    <property type="project" value="TreeGrafter"/>
</dbReference>
<evidence type="ECO:0000256" key="7">
    <source>
        <dbReference type="ARBA" id="ARBA00022949"/>
    </source>
</evidence>
<gene>
    <name evidence="12" type="primary">inx</name>
    <name evidence="13" type="ORF">QR680_001323</name>
</gene>
<accession>A0AA39LF71</accession>
<keyword evidence="8 12" id="KW-1133">Transmembrane helix</keyword>
<dbReference type="PANTHER" id="PTHR11893:SF21">
    <property type="entry name" value="INNEXIN EAT-5"/>
    <property type="match status" value="1"/>
</dbReference>
<dbReference type="EMBL" id="JAUCMV010000005">
    <property type="protein sequence ID" value="KAK0395521.1"/>
    <property type="molecule type" value="Genomic_DNA"/>
</dbReference>
<evidence type="ECO:0000256" key="9">
    <source>
        <dbReference type="ARBA" id="ARBA00023065"/>
    </source>
</evidence>
<keyword evidence="11 12" id="KW-0407">Ion channel</keyword>
<keyword evidence="3 12" id="KW-0813">Transport</keyword>
<evidence type="ECO:0000256" key="10">
    <source>
        <dbReference type="ARBA" id="ARBA00023136"/>
    </source>
</evidence>
<keyword evidence="7" id="KW-0965">Cell junction</keyword>
<organism evidence="13 14">
    <name type="scientific">Steinernema hermaphroditum</name>
    <dbReference type="NCBI Taxonomy" id="289476"/>
    <lineage>
        <taxon>Eukaryota</taxon>
        <taxon>Metazoa</taxon>
        <taxon>Ecdysozoa</taxon>
        <taxon>Nematoda</taxon>
        <taxon>Chromadorea</taxon>
        <taxon>Rhabditida</taxon>
        <taxon>Tylenchina</taxon>
        <taxon>Panagrolaimomorpha</taxon>
        <taxon>Strongyloidoidea</taxon>
        <taxon>Steinernematidae</taxon>
        <taxon>Steinernema</taxon>
    </lineage>
</organism>
<dbReference type="GO" id="GO:0005886">
    <property type="term" value="C:plasma membrane"/>
    <property type="evidence" value="ECO:0007669"/>
    <property type="project" value="UniProtKB-SubCell"/>
</dbReference>
<evidence type="ECO:0000313" key="14">
    <source>
        <dbReference type="Proteomes" id="UP001175271"/>
    </source>
</evidence>
<dbReference type="Proteomes" id="UP001175271">
    <property type="component" value="Unassembled WGS sequence"/>
</dbReference>
<keyword evidence="14" id="KW-1185">Reference proteome</keyword>
<sequence length="408" mass="47144">MNLLGSAVTAIKPRIDDTIIDRLNYYYSTVIIMVMSVTITAKQYVGSPIQCWVPAQFTKAWEQYAENYCFVYNTYWVAPNEDIPDEVQERIHRQLIYYQWVPFIMALEAGFFFLPSIFWGQTNAKSGLNITNMIKLAQTANTSEDAERDKAIVTICHQMEDSVRLRQVRLEGSSPLSQWFKFGLVTGSYVANVYTLTKVLYLVNVIGQFLMMNQFLGQNNHMWGAHILTDIIHGRDWELSGNFPRIAICDFQVRTLGNLHRYSIQCVLVLNMFNEKIFLFLYYWFVIVAILTFIDVIVWTLNTRITSRRVAYVARYVKASPDNDYLFRQFCTRSISSDSILLLRLISSHSNELVTSDILNFLWKTHASSKCSLNNVGLIANHFNRKDGADSRNSYDMDTPLVLVKHNV</sequence>
<proteinExistence type="inferred from homology"/>
<evidence type="ECO:0000256" key="1">
    <source>
        <dbReference type="ARBA" id="ARBA00004610"/>
    </source>
</evidence>
<evidence type="ECO:0000256" key="12">
    <source>
        <dbReference type="RuleBase" id="RU010713"/>
    </source>
</evidence>
<keyword evidence="4" id="KW-1003">Cell membrane</keyword>
<evidence type="ECO:0000256" key="8">
    <source>
        <dbReference type="ARBA" id="ARBA00022989"/>
    </source>
</evidence>
<keyword evidence="9 12" id="KW-0406">Ion transport</keyword>
<evidence type="ECO:0000256" key="3">
    <source>
        <dbReference type="ARBA" id="ARBA00022448"/>
    </source>
</evidence>
<comment type="function">
    <text evidence="12">Structural component of the gap junctions.</text>
</comment>
<dbReference type="InterPro" id="IPR000990">
    <property type="entry name" value="Innexin"/>
</dbReference>
<name>A0AA39LF71_9BILA</name>
<evidence type="ECO:0000256" key="2">
    <source>
        <dbReference type="ARBA" id="ARBA00004651"/>
    </source>
</evidence>
<comment type="similarity">
    <text evidence="12">Belongs to the pannexin family.</text>
</comment>
<comment type="caution">
    <text evidence="12">Lacks conserved residue(s) required for the propagation of feature annotation.</text>
</comment>
<dbReference type="GO" id="GO:0034220">
    <property type="term" value="P:monoatomic ion transmembrane transport"/>
    <property type="evidence" value="ECO:0007669"/>
    <property type="project" value="UniProtKB-KW"/>
</dbReference>
<keyword evidence="10 12" id="KW-0472">Membrane</keyword>
<dbReference type="PRINTS" id="PR01262">
    <property type="entry name" value="INNEXIN"/>
</dbReference>
<evidence type="ECO:0000313" key="13">
    <source>
        <dbReference type="EMBL" id="KAK0395521.1"/>
    </source>
</evidence>
<protein>
    <recommendedName>
        <fullName evidence="12">Innexin</fullName>
    </recommendedName>
</protein>
<comment type="caution">
    <text evidence="13">The sequence shown here is derived from an EMBL/GenBank/DDBJ whole genome shotgun (WGS) entry which is preliminary data.</text>
</comment>
<evidence type="ECO:0000256" key="4">
    <source>
        <dbReference type="ARBA" id="ARBA00022475"/>
    </source>
</evidence>
<comment type="subcellular location">
    <subcellularLocation>
        <location evidence="1">Cell junction</location>
        <location evidence="1">Gap junction</location>
    </subcellularLocation>
    <subcellularLocation>
        <location evidence="2 12">Cell membrane</location>
        <topology evidence="2 12">Multi-pass membrane protein</topology>
    </subcellularLocation>
</comment>
<evidence type="ECO:0000256" key="5">
    <source>
        <dbReference type="ARBA" id="ARBA00022692"/>
    </source>
</evidence>
<dbReference type="AlphaFoldDB" id="A0AA39LF71"/>